<gene>
    <name evidence="3" type="ORF">C1645_807312</name>
</gene>
<dbReference type="Pfam" id="PF21203">
    <property type="entry name" value="ECM10"/>
    <property type="match status" value="1"/>
</dbReference>
<dbReference type="EMBL" id="QKYT01000309">
    <property type="protein sequence ID" value="RIA87420.1"/>
    <property type="molecule type" value="Genomic_DNA"/>
</dbReference>
<comment type="caution">
    <text evidence="3">The sequence shown here is derived from an EMBL/GenBank/DDBJ whole genome shotgun (WGS) entry which is preliminary data.</text>
</comment>
<evidence type="ECO:0000256" key="1">
    <source>
        <dbReference type="SAM" id="MobiDB-lite"/>
    </source>
</evidence>
<evidence type="ECO:0008006" key="5">
    <source>
        <dbReference type="Google" id="ProtNLM"/>
    </source>
</evidence>
<feature type="signal peptide" evidence="2">
    <location>
        <begin position="1"/>
        <end position="23"/>
    </location>
</feature>
<accession>A0A397SMI8</accession>
<feature type="chain" id="PRO_5017398045" description="ER membrane protein complex subunit 10" evidence="2">
    <location>
        <begin position="24"/>
        <end position="232"/>
    </location>
</feature>
<reference evidence="3 4" key="1">
    <citation type="submission" date="2018-06" db="EMBL/GenBank/DDBJ databases">
        <title>Comparative genomics reveals the genomic features of Rhizophagus irregularis, R. cerebriforme, R. diaphanum and Gigaspora rosea, and their symbiotic lifestyle signature.</title>
        <authorList>
            <person name="Morin E."/>
            <person name="San Clemente H."/>
            <person name="Chen E.C.H."/>
            <person name="De La Providencia I."/>
            <person name="Hainaut M."/>
            <person name="Kuo A."/>
            <person name="Kohler A."/>
            <person name="Murat C."/>
            <person name="Tang N."/>
            <person name="Roy S."/>
            <person name="Loubradou J."/>
            <person name="Henrissat B."/>
            <person name="Grigoriev I.V."/>
            <person name="Corradi N."/>
            <person name="Roux C."/>
            <person name="Martin F.M."/>
        </authorList>
    </citation>
    <scope>NUCLEOTIDE SEQUENCE [LARGE SCALE GENOMIC DNA]</scope>
    <source>
        <strain evidence="3 4">DAOM 227022</strain>
    </source>
</reference>
<dbReference type="PANTHER" id="PTHR39219">
    <property type="entry name" value="ER MEMBRANE PROTEIN COMPLEX SUBUNIT 10"/>
    <property type="match status" value="1"/>
</dbReference>
<dbReference type="OrthoDB" id="1894652at2759"/>
<keyword evidence="2" id="KW-0732">Signal</keyword>
<organism evidence="3 4">
    <name type="scientific">Glomus cerebriforme</name>
    <dbReference type="NCBI Taxonomy" id="658196"/>
    <lineage>
        <taxon>Eukaryota</taxon>
        <taxon>Fungi</taxon>
        <taxon>Fungi incertae sedis</taxon>
        <taxon>Mucoromycota</taxon>
        <taxon>Glomeromycotina</taxon>
        <taxon>Glomeromycetes</taxon>
        <taxon>Glomerales</taxon>
        <taxon>Glomeraceae</taxon>
        <taxon>Glomus</taxon>
    </lineage>
</organism>
<evidence type="ECO:0000313" key="3">
    <source>
        <dbReference type="EMBL" id="RIA87420.1"/>
    </source>
</evidence>
<dbReference type="STRING" id="658196.A0A397SMI8"/>
<evidence type="ECO:0000313" key="4">
    <source>
        <dbReference type="Proteomes" id="UP000265703"/>
    </source>
</evidence>
<dbReference type="AlphaFoldDB" id="A0A397SMI8"/>
<name>A0A397SMI8_9GLOM</name>
<dbReference type="PANTHER" id="PTHR39219:SF1">
    <property type="entry name" value="ER MEMBRANE PROTEIN COMPLEX SUBUNIT 10"/>
    <property type="match status" value="1"/>
</dbReference>
<protein>
    <recommendedName>
        <fullName evidence="5">ER membrane protein complex subunit 10</fullName>
    </recommendedName>
</protein>
<dbReference type="Proteomes" id="UP000265703">
    <property type="component" value="Unassembled WGS sequence"/>
</dbReference>
<feature type="region of interest" description="Disordered" evidence="1">
    <location>
        <begin position="208"/>
        <end position="232"/>
    </location>
</feature>
<sequence>MMELARCVFILTLLFWLLNNTFSALGHEEVRKHNYTVYHKLSHHTEYSKRGEIVVITSRAIAEYSGPEDALSNFDMTKNMGENELYLVKIVDNENLNHVTKSFTKLCLLKSSNFEDEIIIHLDKNNELFHFDYYTSSDQCNNTINQHTGVFKTNVQTIKAVNGVVPKLNKAVPLREDGTVEKPPEEKSFIQKYWWYFIPLAIILLTGGPPEEPQQGGQQQQRGGQAARPVRQ</sequence>
<proteinExistence type="predicted"/>
<dbReference type="CDD" id="cd22209">
    <property type="entry name" value="EMC10"/>
    <property type="match status" value="1"/>
</dbReference>
<keyword evidence="4" id="KW-1185">Reference proteome</keyword>
<evidence type="ECO:0000256" key="2">
    <source>
        <dbReference type="SAM" id="SignalP"/>
    </source>
</evidence>